<evidence type="ECO:0000256" key="12">
    <source>
        <dbReference type="ARBA" id="ARBA00023239"/>
    </source>
</evidence>
<evidence type="ECO:0000256" key="11">
    <source>
        <dbReference type="ARBA" id="ARBA00023235"/>
    </source>
</evidence>
<dbReference type="EMBL" id="JACRTJ010000027">
    <property type="protein sequence ID" value="MBC8600047.1"/>
    <property type="molecule type" value="Genomic_DNA"/>
</dbReference>
<evidence type="ECO:0000256" key="13">
    <source>
        <dbReference type="ARBA" id="ARBA00023268"/>
    </source>
</evidence>
<comment type="function">
    <text evidence="18">Catalyzes the epimerization of the S- and R-forms of NAD(P)HX, a damaged form of NAD(P)H that is a result of enzymatic or heat-dependent hydration. This is a prerequisite for the S-specific NAD(P)H-hydrate dehydratase to allow the repair of both epimers of NAD(P)HX.</text>
</comment>
<dbReference type="InterPro" id="IPR029056">
    <property type="entry name" value="Ribokinase-like"/>
</dbReference>
<feature type="binding site" evidence="18">
    <location>
        <begin position="80"/>
        <end position="84"/>
    </location>
    <ligand>
        <name>(6S)-NADPHX</name>
        <dbReference type="ChEBI" id="CHEBI:64076"/>
    </ligand>
</feature>
<evidence type="ECO:0000256" key="10">
    <source>
        <dbReference type="ARBA" id="ARBA00023027"/>
    </source>
</evidence>
<feature type="binding site" evidence="18">
    <location>
        <begin position="148"/>
        <end position="154"/>
    </location>
    <ligand>
        <name>(6S)-NADPHX</name>
        <dbReference type="ChEBI" id="CHEBI:64076"/>
    </ligand>
</feature>
<comment type="catalytic activity">
    <reaction evidence="1 18 19">
        <text>(6R)-NADHX = (6S)-NADHX</text>
        <dbReference type="Rhea" id="RHEA:32215"/>
        <dbReference type="ChEBI" id="CHEBI:64074"/>
        <dbReference type="ChEBI" id="CHEBI:64075"/>
        <dbReference type="EC" id="5.1.99.6"/>
    </reaction>
</comment>
<keyword evidence="12 17" id="KW-0456">Lyase</keyword>
<dbReference type="InterPro" id="IPR000631">
    <property type="entry name" value="CARKD"/>
</dbReference>
<feature type="domain" description="YjeF N-terminal" evidence="21">
    <location>
        <begin position="10"/>
        <end position="238"/>
    </location>
</feature>
<evidence type="ECO:0000256" key="16">
    <source>
        <dbReference type="ARBA" id="ARBA00049209"/>
    </source>
</evidence>
<comment type="catalytic activity">
    <reaction evidence="2 18 19">
        <text>(6R)-NADPHX = (6S)-NADPHX</text>
        <dbReference type="Rhea" id="RHEA:32227"/>
        <dbReference type="ChEBI" id="CHEBI:64076"/>
        <dbReference type="ChEBI" id="CHEBI:64077"/>
        <dbReference type="EC" id="5.1.99.6"/>
    </reaction>
</comment>
<keyword evidence="13" id="KW-0511">Multifunctional enzyme</keyword>
<evidence type="ECO:0000256" key="9">
    <source>
        <dbReference type="ARBA" id="ARBA00022958"/>
    </source>
</evidence>
<dbReference type="CDD" id="cd01171">
    <property type="entry name" value="YXKO-related"/>
    <property type="match status" value="1"/>
</dbReference>
<feature type="binding site" evidence="17">
    <location>
        <position position="282"/>
    </location>
    <ligand>
        <name>(6S)-NADPHX</name>
        <dbReference type="ChEBI" id="CHEBI:64076"/>
    </ligand>
</feature>
<evidence type="ECO:0000259" key="21">
    <source>
        <dbReference type="PROSITE" id="PS51385"/>
    </source>
</evidence>
<dbReference type="Gene3D" id="3.40.1190.20">
    <property type="match status" value="1"/>
</dbReference>
<organism evidence="22 23">
    <name type="scientific">Enterocloster hominis</name>
    <name type="common">ex Liu et al. 2021</name>
    <dbReference type="NCBI Taxonomy" id="2763663"/>
    <lineage>
        <taxon>Bacteria</taxon>
        <taxon>Bacillati</taxon>
        <taxon>Bacillota</taxon>
        <taxon>Clostridia</taxon>
        <taxon>Lachnospirales</taxon>
        <taxon>Lachnospiraceae</taxon>
        <taxon>Enterocloster</taxon>
    </lineage>
</organism>
<keyword evidence="5 18" id="KW-0479">Metal-binding</keyword>
<dbReference type="PANTHER" id="PTHR12592:SF0">
    <property type="entry name" value="ATP-DEPENDENT (S)-NAD(P)H-HYDRATE DEHYDRATASE"/>
    <property type="match status" value="1"/>
</dbReference>
<comment type="similarity">
    <text evidence="17">Belongs to the NnrD/CARKD family.</text>
</comment>
<comment type="function">
    <text evidence="17">Catalyzes the dehydration of the S-form of NAD(P)HX at the expense of ADP, which is converted to AMP. Together with NAD(P)HX epimerase, which catalyzes the epimerization of the S- and R-forms, the enzyme allows the repair of both epimers of NAD(P)HX, a damaged form of NAD(P)H that is a result of enzymatic or heat-dependent hydration.</text>
</comment>
<dbReference type="PIRSF" id="PIRSF017184">
    <property type="entry name" value="Nnr"/>
    <property type="match status" value="1"/>
</dbReference>
<feature type="binding site" evidence="18">
    <location>
        <position position="159"/>
    </location>
    <ligand>
        <name>(6S)-NADPHX</name>
        <dbReference type="ChEBI" id="CHEBI:64076"/>
    </ligand>
</feature>
<evidence type="ECO:0000256" key="18">
    <source>
        <dbReference type="HAMAP-Rule" id="MF_01966"/>
    </source>
</evidence>
<evidence type="ECO:0000256" key="15">
    <source>
        <dbReference type="ARBA" id="ARBA00048238"/>
    </source>
</evidence>
<feature type="binding site" evidence="17">
    <location>
        <position position="470"/>
    </location>
    <ligand>
        <name>AMP</name>
        <dbReference type="ChEBI" id="CHEBI:456215"/>
    </ligand>
</feature>
<dbReference type="HAMAP" id="MF_01966">
    <property type="entry name" value="NADHX_epimerase"/>
    <property type="match status" value="1"/>
</dbReference>
<dbReference type="SUPFAM" id="SSF53613">
    <property type="entry name" value="Ribokinase-like"/>
    <property type="match status" value="1"/>
</dbReference>
<dbReference type="EC" id="5.1.99.6" evidence="19"/>
<evidence type="ECO:0000256" key="19">
    <source>
        <dbReference type="PIRNR" id="PIRNR017184"/>
    </source>
</evidence>
<comment type="cofactor">
    <cofactor evidence="18 19">
        <name>K(+)</name>
        <dbReference type="ChEBI" id="CHEBI:29103"/>
    </cofactor>
    <text evidence="18 19">Binds 1 potassium ion per subunit.</text>
</comment>
<dbReference type="Pfam" id="PF03853">
    <property type="entry name" value="YjeF_N"/>
    <property type="match status" value="1"/>
</dbReference>
<keyword evidence="11 18" id="KW-0413">Isomerase</keyword>
<evidence type="ECO:0000256" key="4">
    <source>
        <dbReference type="ARBA" id="ARBA00009524"/>
    </source>
</evidence>
<comment type="similarity">
    <text evidence="18">Belongs to the NnrE/AIBP family.</text>
</comment>
<dbReference type="SUPFAM" id="SSF64153">
    <property type="entry name" value="YjeF N-terminal domain-like"/>
    <property type="match status" value="1"/>
</dbReference>
<gene>
    <name evidence="17" type="primary">nnrD</name>
    <name evidence="18" type="synonym">nnrE</name>
    <name evidence="22" type="ORF">H8708_12550</name>
</gene>
<comment type="caution">
    <text evidence="22">The sequence shown here is derived from an EMBL/GenBank/DDBJ whole genome shotgun (WGS) entry which is preliminary data.</text>
</comment>
<reference evidence="22 23" key="1">
    <citation type="submission" date="2020-08" db="EMBL/GenBank/DDBJ databases">
        <title>Genome public.</title>
        <authorList>
            <person name="Liu C."/>
            <person name="Sun Q."/>
        </authorList>
    </citation>
    <scope>NUCLEOTIDE SEQUENCE [LARGE SCALE GENOMIC DNA]</scope>
    <source>
        <strain evidence="22 23">BX10</strain>
    </source>
</reference>
<evidence type="ECO:0000256" key="1">
    <source>
        <dbReference type="ARBA" id="ARBA00000013"/>
    </source>
</evidence>
<feature type="binding site" evidence="18">
    <location>
        <position position="181"/>
    </location>
    <ligand>
        <name>(6S)-NADPHX</name>
        <dbReference type="ChEBI" id="CHEBI:64076"/>
    </ligand>
</feature>
<dbReference type="Proteomes" id="UP000647491">
    <property type="component" value="Unassembled WGS sequence"/>
</dbReference>
<sequence length="531" mass="56800">MKDLLNAAEMKAVDQRSIEEYGIPSLVLMERAALEVVKRARELLEPGLSGNEALEHGPGRERLLKERKRKTVWAVCGFGNNGADGAAAARMLTLQGFSSVILLPSLEGKRSRELEVQLSIAEKLGIPILTLGDPLPEACDLILDAVFGIGLSRPVEGVYKELIGLMEEKRQRELVPVAAVDMPSGISSDTGAVMGCAVKADVTVTFGMRKVGQALFPGREYCGRLFVEDVGFVPGDPEQAGEHVHAHGPEDLMEIPRRRADSHKGTYGKILVIAGAKNMAGAAYFSALAAYRTGAGLVKIMTVEENRSVIQERLPEAVLSSFDPQWASEEPGEFKEYIRSQTGWADAIVLGPGLGQEEYARTLVEAVLSDAYVPIVMDADAVNLAARYPYLKGYFTENIILTPHVLEFSRLTEKPVEEIKEDPLAAAREFSDQYGVTCVLKDAATVTARKDGKLFINLSGSPAMAKGGSGDVLTGVIAGLLAMGMDDCEAASLGVYVHGLAGEAAEKKYGVHSVLAGELAGCIGEVVNGNV</sequence>
<comment type="cofactor">
    <cofactor evidence="17">
        <name>Mg(2+)</name>
        <dbReference type="ChEBI" id="CHEBI:18420"/>
    </cofactor>
</comment>
<keyword evidence="9 18" id="KW-0630">Potassium</keyword>
<comment type="similarity">
    <text evidence="4 19">In the C-terminal section; belongs to the NnrD/CARKD family.</text>
</comment>
<evidence type="ECO:0000256" key="5">
    <source>
        <dbReference type="ARBA" id="ARBA00022723"/>
    </source>
</evidence>
<comment type="function">
    <text evidence="14 19">Bifunctional enzyme that catalyzes the epimerization of the S- and R-forms of NAD(P)HX and the dehydration of the S-form of NAD(P)HX at the expense of ADP, which is converted to AMP. This allows the repair of both epimers of NAD(P)HX, a damaged form of NAD(P)H that is a result of enzymatic or heat-dependent hydration.</text>
</comment>
<keyword evidence="8 17" id="KW-0521">NADP</keyword>
<evidence type="ECO:0000259" key="20">
    <source>
        <dbReference type="PROSITE" id="PS51383"/>
    </source>
</evidence>
<evidence type="ECO:0000256" key="8">
    <source>
        <dbReference type="ARBA" id="ARBA00022857"/>
    </source>
</evidence>
<feature type="binding site" evidence="18">
    <location>
        <position position="81"/>
    </location>
    <ligand>
        <name>K(+)</name>
        <dbReference type="ChEBI" id="CHEBI:29103"/>
    </ligand>
</feature>
<feature type="domain" description="YjeF C-terminal" evidence="20">
    <location>
        <begin position="247"/>
        <end position="530"/>
    </location>
</feature>
<dbReference type="PROSITE" id="PS51385">
    <property type="entry name" value="YJEF_N"/>
    <property type="match status" value="1"/>
</dbReference>
<evidence type="ECO:0000256" key="17">
    <source>
        <dbReference type="HAMAP-Rule" id="MF_01965"/>
    </source>
</evidence>
<dbReference type="InterPro" id="IPR036652">
    <property type="entry name" value="YjeF_N_dom_sf"/>
</dbReference>
<evidence type="ECO:0000256" key="3">
    <source>
        <dbReference type="ARBA" id="ARBA00006001"/>
    </source>
</evidence>
<dbReference type="EC" id="4.2.1.136" evidence="19"/>
<dbReference type="RefSeq" id="WP_262428052.1">
    <property type="nucleotide sequence ID" value="NZ_JACRTJ010000027.1"/>
</dbReference>
<dbReference type="InterPro" id="IPR017953">
    <property type="entry name" value="Carbohydrate_kinase_pred_CS"/>
</dbReference>
<dbReference type="HAMAP" id="MF_01965">
    <property type="entry name" value="NADHX_dehydratase"/>
    <property type="match status" value="1"/>
</dbReference>
<dbReference type="InterPro" id="IPR030677">
    <property type="entry name" value="Nnr"/>
</dbReference>
<feature type="binding site" evidence="17">
    <location>
        <begin position="441"/>
        <end position="445"/>
    </location>
    <ligand>
        <name>AMP</name>
        <dbReference type="ChEBI" id="CHEBI:456215"/>
    </ligand>
</feature>
<comment type="catalytic activity">
    <reaction evidence="15 17 19">
        <text>(6S)-NADHX + ADP = AMP + phosphate + NADH + H(+)</text>
        <dbReference type="Rhea" id="RHEA:32223"/>
        <dbReference type="ChEBI" id="CHEBI:15378"/>
        <dbReference type="ChEBI" id="CHEBI:43474"/>
        <dbReference type="ChEBI" id="CHEBI:57945"/>
        <dbReference type="ChEBI" id="CHEBI:64074"/>
        <dbReference type="ChEBI" id="CHEBI:456215"/>
        <dbReference type="ChEBI" id="CHEBI:456216"/>
        <dbReference type="EC" id="4.2.1.136"/>
    </reaction>
</comment>
<evidence type="ECO:0000313" key="23">
    <source>
        <dbReference type="Proteomes" id="UP000647491"/>
    </source>
</evidence>
<protein>
    <recommendedName>
        <fullName evidence="19">Bifunctional NAD(P)H-hydrate repair enzyme</fullName>
    </recommendedName>
    <alternativeName>
        <fullName evidence="19">Nicotinamide nucleotide repair protein</fullName>
    </alternativeName>
    <domain>
        <recommendedName>
            <fullName evidence="19">ADP-dependent (S)-NAD(P)H-hydrate dehydratase</fullName>
            <ecNumber evidence="19">4.2.1.136</ecNumber>
        </recommendedName>
        <alternativeName>
            <fullName evidence="19">ADP-dependent NAD(P)HX dehydratase</fullName>
        </alternativeName>
    </domain>
    <domain>
        <recommendedName>
            <fullName evidence="19">NAD(P)H-hydrate epimerase</fullName>
            <ecNumber evidence="19">5.1.99.6</ecNumber>
        </recommendedName>
    </domain>
</protein>
<name>A0ABR7NVF0_9FIRM</name>
<feature type="binding site" evidence="17">
    <location>
        <position position="353"/>
    </location>
    <ligand>
        <name>(6S)-NADPHX</name>
        <dbReference type="ChEBI" id="CHEBI:64076"/>
    </ligand>
</feature>
<dbReference type="InterPro" id="IPR004443">
    <property type="entry name" value="YjeF_N_dom"/>
</dbReference>
<keyword evidence="6 17" id="KW-0547">Nucleotide-binding</keyword>
<dbReference type="PROSITE" id="PS01050">
    <property type="entry name" value="YJEF_C_2"/>
    <property type="match status" value="1"/>
</dbReference>
<dbReference type="NCBIfam" id="TIGR00196">
    <property type="entry name" value="yjeF_cterm"/>
    <property type="match status" value="1"/>
</dbReference>
<feature type="binding site" evidence="18">
    <location>
        <position position="144"/>
    </location>
    <ligand>
        <name>K(+)</name>
        <dbReference type="ChEBI" id="CHEBI:29103"/>
    </ligand>
</feature>
<evidence type="ECO:0000313" key="22">
    <source>
        <dbReference type="EMBL" id="MBC8600047.1"/>
    </source>
</evidence>
<dbReference type="Gene3D" id="3.40.50.10260">
    <property type="entry name" value="YjeF N-terminal domain"/>
    <property type="match status" value="1"/>
</dbReference>
<proteinExistence type="inferred from homology"/>
<evidence type="ECO:0000256" key="7">
    <source>
        <dbReference type="ARBA" id="ARBA00022840"/>
    </source>
</evidence>
<feature type="binding site" evidence="17">
    <location>
        <position position="404"/>
    </location>
    <ligand>
        <name>(6S)-NADPHX</name>
        <dbReference type="ChEBI" id="CHEBI:64076"/>
    </ligand>
</feature>
<dbReference type="PANTHER" id="PTHR12592">
    <property type="entry name" value="ATP-DEPENDENT (S)-NAD(P)H-HYDRATE DEHYDRATASE FAMILY MEMBER"/>
    <property type="match status" value="1"/>
</dbReference>
<feature type="binding site" evidence="17">
    <location>
        <position position="471"/>
    </location>
    <ligand>
        <name>(6S)-NADPHX</name>
        <dbReference type="ChEBI" id="CHEBI:64076"/>
    </ligand>
</feature>
<evidence type="ECO:0000256" key="2">
    <source>
        <dbReference type="ARBA" id="ARBA00000909"/>
    </source>
</evidence>
<keyword evidence="23" id="KW-1185">Reference proteome</keyword>
<comment type="similarity">
    <text evidence="3 19">In the N-terminal section; belongs to the NnrE/AIBP family.</text>
</comment>
<dbReference type="NCBIfam" id="TIGR00197">
    <property type="entry name" value="yjeF_nterm"/>
    <property type="match status" value="1"/>
</dbReference>
<comment type="subunit">
    <text evidence="17">Homotetramer.</text>
</comment>
<feature type="binding site" evidence="18">
    <location>
        <position position="184"/>
    </location>
    <ligand>
        <name>K(+)</name>
        <dbReference type="ChEBI" id="CHEBI:29103"/>
    </ligand>
</feature>
<keyword evidence="7 17" id="KW-0067">ATP-binding</keyword>
<evidence type="ECO:0000256" key="14">
    <source>
        <dbReference type="ARBA" id="ARBA00025153"/>
    </source>
</evidence>
<dbReference type="PROSITE" id="PS51383">
    <property type="entry name" value="YJEF_C_3"/>
    <property type="match status" value="1"/>
</dbReference>
<comment type="catalytic activity">
    <reaction evidence="16 17 19">
        <text>(6S)-NADPHX + ADP = AMP + phosphate + NADPH + H(+)</text>
        <dbReference type="Rhea" id="RHEA:32235"/>
        <dbReference type="ChEBI" id="CHEBI:15378"/>
        <dbReference type="ChEBI" id="CHEBI:43474"/>
        <dbReference type="ChEBI" id="CHEBI:57783"/>
        <dbReference type="ChEBI" id="CHEBI:64076"/>
        <dbReference type="ChEBI" id="CHEBI:456215"/>
        <dbReference type="ChEBI" id="CHEBI:456216"/>
        <dbReference type="EC" id="4.2.1.136"/>
    </reaction>
</comment>
<keyword evidence="10 17" id="KW-0520">NAD</keyword>
<dbReference type="Pfam" id="PF01256">
    <property type="entry name" value="Carb_kinase"/>
    <property type="match status" value="1"/>
</dbReference>
<evidence type="ECO:0000256" key="6">
    <source>
        <dbReference type="ARBA" id="ARBA00022741"/>
    </source>
</evidence>
<accession>A0ABR7NVF0</accession>
<dbReference type="PROSITE" id="PS01049">
    <property type="entry name" value="YJEF_C_1"/>
    <property type="match status" value="1"/>
</dbReference>